<evidence type="ECO:0000256" key="2">
    <source>
        <dbReference type="ARBA" id="ARBA00022670"/>
    </source>
</evidence>
<dbReference type="InterPro" id="IPR009003">
    <property type="entry name" value="Peptidase_S1_PA"/>
</dbReference>
<feature type="active site" description="Charge relay system" evidence="5">
    <location>
        <position position="105"/>
    </location>
</feature>
<keyword evidence="9" id="KW-1185">Reference proteome</keyword>
<dbReference type="Gene3D" id="2.40.10.10">
    <property type="entry name" value="Trypsin-like serine proteases"/>
    <property type="match status" value="2"/>
</dbReference>
<keyword evidence="2" id="KW-0645">Protease</keyword>
<dbReference type="InterPro" id="IPR051201">
    <property type="entry name" value="Chloro_Bact_Ser_Proteases"/>
</dbReference>
<name>A0AA42B6C0_9GAMM</name>
<dbReference type="SUPFAM" id="SSF50494">
    <property type="entry name" value="Trypsin-like serine proteases"/>
    <property type="match status" value="1"/>
</dbReference>
<evidence type="ECO:0000256" key="4">
    <source>
        <dbReference type="ARBA" id="ARBA00022825"/>
    </source>
</evidence>
<organism evidence="8 9">
    <name type="scientific">Echinimonas agarilytica</name>
    <dbReference type="NCBI Taxonomy" id="1215918"/>
    <lineage>
        <taxon>Bacteria</taxon>
        <taxon>Pseudomonadati</taxon>
        <taxon>Pseudomonadota</taxon>
        <taxon>Gammaproteobacteria</taxon>
        <taxon>Alteromonadales</taxon>
        <taxon>Echinimonadaceae</taxon>
        <taxon>Echinimonas</taxon>
    </lineage>
</organism>
<reference evidence="8 9" key="1">
    <citation type="journal article" date="2013" name="Antonie Van Leeuwenhoek">
        <title>Echinimonas agarilytica gen. nov., sp. nov., a new gammaproteobacterium isolated from the sea urchin Strongylocentrotus intermedius.</title>
        <authorList>
            <person name="Nedashkovskaya O.I."/>
            <person name="Stenkova A.M."/>
            <person name="Zhukova N.V."/>
            <person name="Van Trappen S."/>
            <person name="Lee J.S."/>
            <person name="Kim S.B."/>
        </authorList>
    </citation>
    <scope>NUCLEOTIDE SEQUENCE [LARGE SCALE GENOMIC DNA]</scope>
    <source>
        <strain evidence="8 9">KMM 6351</strain>
    </source>
</reference>
<accession>A0AA42B6C0</accession>
<dbReference type="Proteomes" id="UP001165393">
    <property type="component" value="Unassembled WGS sequence"/>
</dbReference>
<dbReference type="GO" id="GO:0004252">
    <property type="term" value="F:serine-type endopeptidase activity"/>
    <property type="evidence" value="ECO:0007669"/>
    <property type="project" value="InterPro"/>
</dbReference>
<feature type="binding site" evidence="6">
    <location>
        <position position="192"/>
    </location>
    <ligand>
        <name>substrate</name>
    </ligand>
</feature>
<dbReference type="Pfam" id="PF13365">
    <property type="entry name" value="Trypsin_2"/>
    <property type="match status" value="1"/>
</dbReference>
<evidence type="ECO:0000256" key="1">
    <source>
        <dbReference type="ARBA" id="ARBA00010541"/>
    </source>
</evidence>
<protein>
    <submittedName>
        <fullName evidence="8">Outer membrane-stress sensor serine endopeptidase DegS</fullName>
    </submittedName>
</protein>
<dbReference type="SMART" id="SM00228">
    <property type="entry name" value="PDZ"/>
    <property type="match status" value="1"/>
</dbReference>
<dbReference type="Pfam" id="PF13180">
    <property type="entry name" value="PDZ_2"/>
    <property type="match status" value="1"/>
</dbReference>
<feature type="active site" description="Charge relay system" evidence="5">
    <location>
        <position position="135"/>
    </location>
</feature>
<comment type="similarity">
    <text evidence="1">Belongs to the peptidase S1C family.</text>
</comment>
<dbReference type="PROSITE" id="PS50106">
    <property type="entry name" value="PDZ"/>
    <property type="match status" value="1"/>
</dbReference>
<dbReference type="Gene3D" id="2.30.42.10">
    <property type="match status" value="1"/>
</dbReference>
<evidence type="ECO:0000313" key="8">
    <source>
        <dbReference type="EMBL" id="MCM2678625.1"/>
    </source>
</evidence>
<feature type="active site" description="Charge relay system" evidence="5">
    <location>
        <position position="209"/>
    </location>
</feature>
<dbReference type="PRINTS" id="PR00834">
    <property type="entry name" value="PROTEASES2C"/>
</dbReference>
<dbReference type="InterPro" id="IPR001478">
    <property type="entry name" value="PDZ"/>
</dbReference>
<dbReference type="FunFam" id="2.40.10.10:FF:000001">
    <property type="entry name" value="Periplasmic serine protease DegS"/>
    <property type="match status" value="1"/>
</dbReference>
<evidence type="ECO:0000256" key="3">
    <source>
        <dbReference type="ARBA" id="ARBA00022801"/>
    </source>
</evidence>
<evidence type="ECO:0000313" key="9">
    <source>
        <dbReference type="Proteomes" id="UP001165393"/>
    </source>
</evidence>
<comment type="caution">
    <text evidence="8">The sequence shown here is derived from an EMBL/GenBank/DDBJ whole genome shotgun (WGS) entry which is preliminary data.</text>
</comment>
<dbReference type="AlphaFoldDB" id="A0AA42B6C0"/>
<dbReference type="InterPro" id="IPR011783">
    <property type="entry name" value="Pept_S1C_DegS"/>
</dbReference>
<dbReference type="SUPFAM" id="SSF50156">
    <property type="entry name" value="PDZ domain-like"/>
    <property type="match status" value="1"/>
</dbReference>
<dbReference type="NCBIfam" id="TIGR02038">
    <property type="entry name" value="protease_degS"/>
    <property type="match status" value="1"/>
</dbReference>
<dbReference type="InterPro" id="IPR036034">
    <property type="entry name" value="PDZ_sf"/>
</dbReference>
<gene>
    <name evidence="8" type="primary">degS</name>
    <name evidence="8" type="ORF">NAF29_02930</name>
</gene>
<evidence type="ECO:0000256" key="5">
    <source>
        <dbReference type="PIRSR" id="PIRSR611783-1"/>
    </source>
</evidence>
<feature type="domain" description="PDZ" evidence="7">
    <location>
        <begin position="255"/>
        <end position="346"/>
    </location>
</feature>
<keyword evidence="4" id="KW-0720">Serine protease</keyword>
<dbReference type="EMBL" id="JAMQGP010000001">
    <property type="protein sequence ID" value="MCM2678625.1"/>
    <property type="molecule type" value="Genomic_DNA"/>
</dbReference>
<dbReference type="GO" id="GO:0006508">
    <property type="term" value="P:proteolysis"/>
    <property type="evidence" value="ECO:0007669"/>
    <property type="project" value="UniProtKB-KW"/>
</dbReference>
<proteinExistence type="inferred from homology"/>
<dbReference type="InterPro" id="IPR043504">
    <property type="entry name" value="Peptidase_S1_PA_chymotrypsin"/>
</dbReference>
<dbReference type="InterPro" id="IPR001940">
    <property type="entry name" value="Peptidase_S1C"/>
</dbReference>
<sequence length="367" mass="38899">MRAISYLLKAASGGLLLAVILLILFPGLRGGNTIFEQWLPKISAQQSGPLSLATAVRKASPAVVNVYSRSLQRSGLWSNKTELRTKGLGSGVIMTDKGHVLTNSHVIQNADQILVALQDGRIFTAKLIGTDVFTDLAVLYIEDEDLPVIPQQQEHQAEVGELVLAIGNPYNLGQTITQGIISAAGRTGMASTNYQDLLQTDAAINRGNSGGALVNSEGTLIGINTAAFQAANESDIYGISFAVPYPLAHKVMTSIIKHGRVIRGYLGITGESVSSTLARQLRLGERTGILVTGVEMGGPADQAGLLKNDVMLKIDGRNIREVNLALDSIAESQPGEVVDLSILRNGQILSIPVVVTEPPLPVAQSQP</sequence>
<dbReference type="PANTHER" id="PTHR43343:SF3">
    <property type="entry name" value="PROTEASE DO-LIKE 8, CHLOROPLASTIC"/>
    <property type="match status" value="1"/>
</dbReference>
<evidence type="ECO:0000256" key="6">
    <source>
        <dbReference type="PIRSR" id="PIRSR611783-2"/>
    </source>
</evidence>
<keyword evidence="3" id="KW-0378">Hydrolase</keyword>
<evidence type="ECO:0000259" key="7">
    <source>
        <dbReference type="PROSITE" id="PS50106"/>
    </source>
</evidence>
<dbReference type="RefSeq" id="WP_251259988.1">
    <property type="nucleotide sequence ID" value="NZ_JAMQGP010000001.1"/>
</dbReference>
<dbReference type="PANTHER" id="PTHR43343">
    <property type="entry name" value="PEPTIDASE S12"/>
    <property type="match status" value="1"/>
</dbReference>